<dbReference type="CDD" id="cd03039">
    <property type="entry name" value="GST_N_Sigma_like"/>
    <property type="match status" value="1"/>
</dbReference>
<dbReference type="GO" id="GO:0004364">
    <property type="term" value="F:glutathione transferase activity"/>
    <property type="evidence" value="ECO:0007669"/>
    <property type="project" value="TreeGrafter"/>
</dbReference>
<dbReference type="SFLD" id="SFLDG01205">
    <property type="entry name" value="AMPS.1"/>
    <property type="match status" value="1"/>
</dbReference>
<dbReference type="SUPFAM" id="SSF52833">
    <property type="entry name" value="Thioredoxin-like"/>
    <property type="match status" value="1"/>
</dbReference>
<proteinExistence type="predicted"/>
<dbReference type="EMBL" id="ADBJ01000004">
    <property type="protein sequence ID" value="EFA85643.1"/>
    <property type="molecule type" value="Genomic_DNA"/>
</dbReference>
<evidence type="ECO:0000259" key="2">
    <source>
        <dbReference type="PROSITE" id="PS50405"/>
    </source>
</evidence>
<dbReference type="STRING" id="670386.D3AYV3"/>
<dbReference type="GeneID" id="31356403"/>
<dbReference type="FunCoup" id="D3AYV3">
    <property type="interactions" value="74"/>
</dbReference>
<keyword evidence="4" id="KW-1185">Reference proteome</keyword>
<dbReference type="InterPro" id="IPR036249">
    <property type="entry name" value="Thioredoxin-like_sf"/>
</dbReference>
<evidence type="ECO:0000259" key="1">
    <source>
        <dbReference type="PROSITE" id="PS50404"/>
    </source>
</evidence>
<sequence>MTIPTLIYFNRRGRGEFIRLILKYLKVEYNDVRIEEITDELRSRLPYHQVPLYEDGDVTLVQSIAIARYIANKHNFAGATLAEKAIADSLVDSTSDTIVPFKLATQRNDEEAKNKFKSETLPKFLKAWESALIKNGANYFVGQSYTWADVYIYYTLYFFNINGYTELVN</sequence>
<feature type="domain" description="GST C-terminal" evidence="2">
    <location>
        <begin position="80"/>
        <end position="169"/>
    </location>
</feature>
<name>D3AYV3_HETP5</name>
<dbReference type="InterPro" id="IPR004046">
    <property type="entry name" value="GST_C"/>
</dbReference>
<dbReference type="Pfam" id="PF14497">
    <property type="entry name" value="GST_C_3"/>
    <property type="match status" value="1"/>
</dbReference>
<comment type="caution">
    <text evidence="3">The sequence shown here is derived from an EMBL/GenBank/DDBJ whole genome shotgun (WGS) entry which is preliminary data.</text>
</comment>
<dbReference type="InterPro" id="IPR040079">
    <property type="entry name" value="Glutathione_S-Trfase"/>
</dbReference>
<dbReference type="InterPro" id="IPR010987">
    <property type="entry name" value="Glutathione-S-Trfase_C-like"/>
</dbReference>
<dbReference type="Gene3D" id="3.40.30.10">
    <property type="entry name" value="Glutaredoxin"/>
    <property type="match status" value="1"/>
</dbReference>
<dbReference type="Proteomes" id="UP000001396">
    <property type="component" value="Unassembled WGS sequence"/>
</dbReference>
<dbReference type="PROSITE" id="PS50404">
    <property type="entry name" value="GST_NTER"/>
    <property type="match status" value="1"/>
</dbReference>
<accession>D3AYV3</accession>
<dbReference type="InParanoid" id="D3AYV3"/>
<dbReference type="PANTHER" id="PTHR11571:SF150">
    <property type="entry name" value="GLUTATHIONE S-TRANSFERASE"/>
    <property type="match status" value="1"/>
</dbReference>
<dbReference type="SFLD" id="SFLDG00363">
    <property type="entry name" value="AMPS_(cytGST):_Alpha-__Mu-__Pi"/>
    <property type="match status" value="1"/>
</dbReference>
<reference evidence="3 4" key="1">
    <citation type="journal article" date="2011" name="Genome Res.">
        <title>Phylogeny-wide analysis of social amoeba genomes highlights ancient origins for complex intercellular communication.</title>
        <authorList>
            <person name="Heidel A.J."/>
            <person name="Lawal H.M."/>
            <person name="Felder M."/>
            <person name="Schilde C."/>
            <person name="Helps N.R."/>
            <person name="Tunggal B."/>
            <person name="Rivero F."/>
            <person name="John U."/>
            <person name="Schleicher M."/>
            <person name="Eichinger L."/>
            <person name="Platzer M."/>
            <person name="Noegel A.A."/>
            <person name="Schaap P."/>
            <person name="Gloeckner G."/>
        </authorList>
    </citation>
    <scope>NUCLEOTIDE SEQUENCE [LARGE SCALE GENOMIC DNA]</scope>
    <source>
        <strain evidence="4">ATCC 26659 / Pp 5 / PN500</strain>
    </source>
</reference>
<dbReference type="OMA" id="FETILMA"/>
<dbReference type="RefSeq" id="XP_020437750.1">
    <property type="nucleotide sequence ID" value="XM_020571892.1"/>
</dbReference>
<feature type="domain" description="GST N-terminal" evidence="1">
    <location>
        <begin position="2"/>
        <end position="78"/>
    </location>
</feature>
<dbReference type="CDD" id="cd03192">
    <property type="entry name" value="GST_C_Sigma_like"/>
    <property type="match status" value="1"/>
</dbReference>
<dbReference type="Pfam" id="PF02798">
    <property type="entry name" value="GST_N"/>
    <property type="match status" value="1"/>
</dbReference>
<dbReference type="SUPFAM" id="SSF47616">
    <property type="entry name" value="GST C-terminal domain-like"/>
    <property type="match status" value="1"/>
</dbReference>
<dbReference type="InterPro" id="IPR050213">
    <property type="entry name" value="GST_superfamily"/>
</dbReference>
<organism evidence="3 4">
    <name type="scientific">Heterostelium pallidum (strain ATCC 26659 / Pp 5 / PN500)</name>
    <name type="common">Cellular slime mold</name>
    <name type="synonym">Polysphondylium pallidum</name>
    <dbReference type="NCBI Taxonomy" id="670386"/>
    <lineage>
        <taxon>Eukaryota</taxon>
        <taxon>Amoebozoa</taxon>
        <taxon>Evosea</taxon>
        <taxon>Eumycetozoa</taxon>
        <taxon>Dictyostelia</taxon>
        <taxon>Acytosteliales</taxon>
        <taxon>Acytosteliaceae</taxon>
        <taxon>Heterostelium</taxon>
    </lineage>
</organism>
<evidence type="ECO:0000313" key="3">
    <source>
        <dbReference type="EMBL" id="EFA85643.1"/>
    </source>
</evidence>
<dbReference type="Gene3D" id="1.20.1050.10">
    <property type="match status" value="1"/>
</dbReference>
<dbReference type="PROSITE" id="PS50405">
    <property type="entry name" value="GST_CTER"/>
    <property type="match status" value="1"/>
</dbReference>
<dbReference type="SFLD" id="SFLDS00019">
    <property type="entry name" value="Glutathione_Transferase_(cytos"/>
    <property type="match status" value="1"/>
</dbReference>
<gene>
    <name evidence="3" type="ORF">PPL_00872</name>
</gene>
<evidence type="ECO:0008006" key="5">
    <source>
        <dbReference type="Google" id="ProtNLM"/>
    </source>
</evidence>
<evidence type="ECO:0000313" key="4">
    <source>
        <dbReference type="Proteomes" id="UP000001396"/>
    </source>
</evidence>
<protein>
    <recommendedName>
        <fullName evidence="5">Glutathione S-transferase</fullName>
    </recommendedName>
</protein>
<dbReference type="InterPro" id="IPR004045">
    <property type="entry name" value="Glutathione_S-Trfase_N"/>
</dbReference>
<dbReference type="GO" id="GO:0006749">
    <property type="term" value="P:glutathione metabolic process"/>
    <property type="evidence" value="ECO:0007669"/>
    <property type="project" value="TreeGrafter"/>
</dbReference>
<dbReference type="InterPro" id="IPR036282">
    <property type="entry name" value="Glutathione-S-Trfase_C_sf"/>
</dbReference>
<dbReference type="AlphaFoldDB" id="D3AYV3"/>
<dbReference type="PANTHER" id="PTHR11571">
    <property type="entry name" value="GLUTATHIONE S-TRANSFERASE"/>
    <property type="match status" value="1"/>
</dbReference>